<dbReference type="EC" id="3.2.1.39" evidence="3"/>
<dbReference type="PANTHER" id="PTHR32227">
    <property type="entry name" value="GLUCAN ENDO-1,3-BETA-GLUCOSIDASE BG1-RELATED-RELATED"/>
    <property type="match status" value="1"/>
</dbReference>
<evidence type="ECO:0000256" key="8">
    <source>
        <dbReference type="RuleBase" id="RU004335"/>
    </source>
</evidence>
<keyword evidence="4" id="KW-0378">Hydrolase</keyword>
<name>A0AAD4W0K2_PRUDU</name>
<feature type="region of interest" description="Disordered" evidence="9">
    <location>
        <begin position="1"/>
        <end position="25"/>
    </location>
</feature>
<proteinExistence type="inferred from homology"/>
<evidence type="ECO:0000256" key="2">
    <source>
        <dbReference type="ARBA" id="ARBA00008773"/>
    </source>
</evidence>
<evidence type="ECO:0000256" key="9">
    <source>
        <dbReference type="SAM" id="MobiDB-lite"/>
    </source>
</evidence>
<dbReference type="InterPro" id="IPR017853">
    <property type="entry name" value="GH"/>
</dbReference>
<dbReference type="InterPro" id="IPR044965">
    <property type="entry name" value="Glyco_hydro_17_plant"/>
</dbReference>
<dbReference type="Pfam" id="PF00332">
    <property type="entry name" value="Glyco_hydro_17"/>
    <property type="match status" value="1"/>
</dbReference>
<dbReference type="InterPro" id="IPR000490">
    <property type="entry name" value="Glyco_hydro_17"/>
</dbReference>
<accession>A0AAD4W0K2</accession>
<evidence type="ECO:0000256" key="1">
    <source>
        <dbReference type="ARBA" id="ARBA00000382"/>
    </source>
</evidence>
<comment type="caution">
    <text evidence="10">The sequence shown here is derived from an EMBL/GenBank/DDBJ whole genome shotgun (WGS) entry which is preliminary data.</text>
</comment>
<dbReference type="GO" id="GO:0005975">
    <property type="term" value="P:carbohydrate metabolic process"/>
    <property type="evidence" value="ECO:0007669"/>
    <property type="project" value="InterPro"/>
</dbReference>
<keyword evidence="5" id="KW-0326">Glycosidase</keyword>
<dbReference type="Gene3D" id="3.20.20.80">
    <property type="entry name" value="Glycosidases"/>
    <property type="match status" value="1"/>
</dbReference>
<dbReference type="AlphaFoldDB" id="A0AAD4W0K2"/>
<comment type="catalytic activity">
    <reaction evidence="1">
        <text>Hydrolysis of (1-&gt;3)-beta-D-glucosidic linkages in (1-&gt;3)-beta-D-glucans.</text>
        <dbReference type="EC" id="3.2.1.39"/>
    </reaction>
</comment>
<comment type="similarity">
    <text evidence="2 8">Belongs to the glycosyl hydrolase 17 family.</text>
</comment>
<protein>
    <recommendedName>
        <fullName evidence="3">glucan endo-1,3-beta-D-glucosidase</fullName>
        <ecNumber evidence="3">3.2.1.39</ecNumber>
    </recommendedName>
    <alternativeName>
        <fullName evidence="6">(1-&gt;3)-beta-glucan endohydrolase</fullName>
    </alternativeName>
    <alternativeName>
        <fullName evidence="7">Beta-1,3-endoglucanase</fullName>
    </alternativeName>
</protein>
<sequence>MMSDNLQDLSRIPRNSGDPIPTGSQHLHATTHIAPPHCKLLPLFLAASARRAFSSNTSCRANRSFLWSGCQQPATCKFFIRILQTLQALSNIKLIIGVQNQDIRSPGNDVAAATAWVENNVLNYFPDVKFWYIAVGNEINPQDAEAKYVLSAMQNIKTAIASSQLQDQIKVSTAIDMSLLGSSYPPSAGSF</sequence>
<evidence type="ECO:0000256" key="4">
    <source>
        <dbReference type="ARBA" id="ARBA00022801"/>
    </source>
</evidence>
<reference evidence="10 11" key="1">
    <citation type="journal article" date="2022" name="G3 (Bethesda)">
        <title>Whole-genome sequence and methylome profiling of the almond [Prunus dulcis (Mill.) D.A. Webb] cultivar 'Nonpareil'.</title>
        <authorList>
            <person name="D'Amico-Willman K.M."/>
            <person name="Ouma W.Z."/>
            <person name="Meulia T."/>
            <person name="Sideli G.M."/>
            <person name="Gradziel T.M."/>
            <person name="Fresnedo-Ramirez J."/>
        </authorList>
    </citation>
    <scope>NUCLEOTIDE SEQUENCE [LARGE SCALE GENOMIC DNA]</scope>
    <source>
        <strain evidence="10">Clone GOH B32 T37-40</strain>
    </source>
</reference>
<gene>
    <name evidence="10" type="ORF">L3X38_024801</name>
</gene>
<keyword evidence="11" id="KW-1185">Reference proteome</keyword>
<evidence type="ECO:0000256" key="5">
    <source>
        <dbReference type="ARBA" id="ARBA00023295"/>
    </source>
</evidence>
<organism evidence="10 11">
    <name type="scientific">Prunus dulcis</name>
    <name type="common">Almond</name>
    <name type="synonym">Amygdalus dulcis</name>
    <dbReference type="NCBI Taxonomy" id="3755"/>
    <lineage>
        <taxon>Eukaryota</taxon>
        <taxon>Viridiplantae</taxon>
        <taxon>Streptophyta</taxon>
        <taxon>Embryophyta</taxon>
        <taxon>Tracheophyta</taxon>
        <taxon>Spermatophyta</taxon>
        <taxon>Magnoliopsida</taxon>
        <taxon>eudicotyledons</taxon>
        <taxon>Gunneridae</taxon>
        <taxon>Pentapetalae</taxon>
        <taxon>rosids</taxon>
        <taxon>fabids</taxon>
        <taxon>Rosales</taxon>
        <taxon>Rosaceae</taxon>
        <taxon>Amygdaloideae</taxon>
        <taxon>Amygdaleae</taxon>
        <taxon>Prunus</taxon>
    </lineage>
</organism>
<dbReference type="GO" id="GO:0042973">
    <property type="term" value="F:glucan endo-1,3-beta-D-glucosidase activity"/>
    <property type="evidence" value="ECO:0007669"/>
    <property type="project" value="UniProtKB-EC"/>
</dbReference>
<dbReference type="Proteomes" id="UP001054821">
    <property type="component" value="Chromosome 4"/>
</dbReference>
<evidence type="ECO:0000313" key="10">
    <source>
        <dbReference type="EMBL" id="KAI5334668.1"/>
    </source>
</evidence>
<evidence type="ECO:0000256" key="7">
    <source>
        <dbReference type="ARBA" id="ARBA00033417"/>
    </source>
</evidence>
<evidence type="ECO:0000313" key="11">
    <source>
        <dbReference type="Proteomes" id="UP001054821"/>
    </source>
</evidence>
<evidence type="ECO:0000256" key="3">
    <source>
        <dbReference type="ARBA" id="ARBA00012780"/>
    </source>
</evidence>
<dbReference type="EMBL" id="JAJFAZ020000004">
    <property type="protein sequence ID" value="KAI5334668.1"/>
    <property type="molecule type" value="Genomic_DNA"/>
</dbReference>
<evidence type="ECO:0000256" key="6">
    <source>
        <dbReference type="ARBA" id="ARBA00033335"/>
    </source>
</evidence>
<dbReference type="SUPFAM" id="SSF51445">
    <property type="entry name" value="(Trans)glycosidases"/>
    <property type="match status" value="1"/>
</dbReference>